<protein>
    <submittedName>
        <fullName evidence="1">Uncharacterized protein</fullName>
    </submittedName>
</protein>
<gene>
    <name evidence="1" type="ORF">LCGC14_0428850</name>
</gene>
<name>A0A0F9T6Q7_9ZZZZ</name>
<comment type="caution">
    <text evidence="1">The sequence shown here is derived from an EMBL/GenBank/DDBJ whole genome shotgun (WGS) entry which is preliminary data.</text>
</comment>
<proteinExistence type="predicted"/>
<sequence length="81" mass="9216">MSHDTTNRMAPRKFNLSERVQIKIKSNRGRTSGIYVGTIIGYEDGNNLGRYSPKCDGWVYHVALDVDDERVLVAEENCNKL</sequence>
<dbReference type="AlphaFoldDB" id="A0A0F9T6Q7"/>
<organism evidence="1">
    <name type="scientific">marine sediment metagenome</name>
    <dbReference type="NCBI Taxonomy" id="412755"/>
    <lineage>
        <taxon>unclassified sequences</taxon>
        <taxon>metagenomes</taxon>
        <taxon>ecological metagenomes</taxon>
    </lineage>
</organism>
<dbReference type="EMBL" id="LAZR01000400">
    <property type="protein sequence ID" value="KKN70612.1"/>
    <property type="molecule type" value="Genomic_DNA"/>
</dbReference>
<reference evidence="1" key="1">
    <citation type="journal article" date="2015" name="Nature">
        <title>Complex archaea that bridge the gap between prokaryotes and eukaryotes.</title>
        <authorList>
            <person name="Spang A."/>
            <person name="Saw J.H."/>
            <person name="Jorgensen S.L."/>
            <person name="Zaremba-Niedzwiedzka K."/>
            <person name="Martijn J."/>
            <person name="Lind A.E."/>
            <person name="van Eijk R."/>
            <person name="Schleper C."/>
            <person name="Guy L."/>
            <person name="Ettema T.J."/>
        </authorList>
    </citation>
    <scope>NUCLEOTIDE SEQUENCE</scope>
</reference>
<accession>A0A0F9T6Q7</accession>
<evidence type="ECO:0000313" key="1">
    <source>
        <dbReference type="EMBL" id="KKN70612.1"/>
    </source>
</evidence>